<dbReference type="CDD" id="cd00829">
    <property type="entry name" value="SCP-x_thiolase"/>
    <property type="match status" value="1"/>
</dbReference>
<feature type="domain" description="Thiolase C-terminal" evidence="1">
    <location>
        <begin position="271"/>
        <end position="394"/>
    </location>
</feature>
<accession>A0A1I7B499</accession>
<organism evidence="2 3">
    <name type="scientific">Geodermatophilus amargosae</name>
    <dbReference type="NCBI Taxonomy" id="1296565"/>
    <lineage>
        <taxon>Bacteria</taxon>
        <taxon>Bacillati</taxon>
        <taxon>Actinomycetota</taxon>
        <taxon>Actinomycetes</taxon>
        <taxon>Geodermatophilales</taxon>
        <taxon>Geodermatophilaceae</taxon>
        <taxon>Geodermatophilus</taxon>
    </lineage>
</organism>
<dbReference type="Proteomes" id="UP000199546">
    <property type="component" value="Unassembled WGS sequence"/>
</dbReference>
<dbReference type="SUPFAM" id="SSF53901">
    <property type="entry name" value="Thiolase-like"/>
    <property type="match status" value="2"/>
</dbReference>
<dbReference type="PANTHER" id="PTHR42870:SF1">
    <property type="entry name" value="NON-SPECIFIC LIPID-TRANSFER PROTEIN-LIKE 2"/>
    <property type="match status" value="1"/>
</dbReference>
<sequence>MATTDHDHRDRCAVVGIGATEFSKKSGRSVAALVSEASLAAIADAGLTPADIDGVVRSDYDSVTHNDIGHWLGLSGLTFWGITGTGGSAPCGMIGQAVAAILSGQATNVLVYRGLNGRSGLRLGRGSAIQRSGGARHVGGNGTLDEFFLPYGLMAPGQLFAMYARRHMIEYGSTSDDLASIAMTVRKRANANPAAQMAHRTMSLSDYYESRMIADPLRMFDYCLETDGACAVVVTAAERAKDSPHPGVLIRAVTQAAMPEMQGGLVFPALMRPDLLDNPGRRVGKELYRRAGLGPADIDVAQLYDCYTITVLLQLEDYGLCGTGEGGAFASSGAIDIGGTVPINTAGGNLSEGYIHGMNHVVEGVRQMRGQSTSQVPGAQTCLVTSGTPTVTSALILRAA</sequence>
<dbReference type="InterPro" id="IPR055140">
    <property type="entry name" value="Thiolase_C_2"/>
</dbReference>
<dbReference type="PANTHER" id="PTHR42870">
    <property type="entry name" value="ACETYL-COA C-ACETYLTRANSFERASE"/>
    <property type="match status" value="1"/>
</dbReference>
<keyword evidence="2" id="KW-0808">Transferase</keyword>
<evidence type="ECO:0000313" key="2">
    <source>
        <dbReference type="EMBL" id="SFT81996.1"/>
    </source>
</evidence>
<name>A0A1I7B499_9ACTN</name>
<dbReference type="GO" id="GO:0016747">
    <property type="term" value="F:acyltransferase activity, transferring groups other than amino-acyl groups"/>
    <property type="evidence" value="ECO:0007669"/>
    <property type="project" value="InterPro"/>
</dbReference>
<dbReference type="PIRSF" id="PIRSF000429">
    <property type="entry name" value="Ac-CoA_Ac_transf"/>
    <property type="match status" value="1"/>
</dbReference>
<dbReference type="OrthoDB" id="9785768at2"/>
<gene>
    <name evidence="2" type="ORF">SAMN05660657_03256</name>
</gene>
<dbReference type="InterPro" id="IPR002155">
    <property type="entry name" value="Thiolase"/>
</dbReference>
<dbReference type="Gene3D" id="3.40.47.10">
    <property type="match status" value="1"/>
</dbReference>
<dbReference type="AlphaFoldDB" id="A0A1I7B499"/>
<dbReference type="EMBL" id="FPBA01000012">
    <property type="protein sequence ID" value="SFT81996.1"/>
    <property type="molecule type" value="Genomic_DNA"/>
</dbReference>
<proteinExistence type="predicted"/>
<dbReference type="RefSeq" id="WP_093580792.1">
    <property type="nucleotide sequence ID" value="NZ_FPBA01000012.1"/>
</dbReference>
<protein>
    <submittedName>
        <fullName evidence="2">Acetyl-CoA acetyltransferase</fullName>
    </submittedName>
</protein>
<evidence type="ECO:0000313" key="3">
    <source>
        <dbReference type="Proteomes" id="UP000199546"/>
    </source>
</evidence>
<dbReference type="Pfam" id="PF22691">
    <property type="entry name" value="Thiolase_C_1"/>
    <property type="match status" value="1"/>
</dbReference>
<dbReference type="STRING" id="1296565.SAMN05660657_03256"/>
<reference evidence="3" key="1">
    <citation type="submission" date="2016-10" db="EMBL/GenBank/DDBJ databases">
        <authorList>
            <person name="Varghese N."/>
            <person name="Submissions S."/>
        </authorList>
    </citation>
    <scope>NUCLEOTIDE SEQUENCE [LARGE SCALE GENOMIC DNA]</scope>
    <source>
        <strain evidence="3">DSM 46136</strain>
    </source>
</reference>
<evidence type="ECO:0000259" key="1">
    <source>
        <dbReference type="Pfam" id="PF22691"/>
    </source>
</evidence>
<dbReference type="InterPro" id="IPR016039">
    <property type="entry name" value="Thiolase-like"/>
</dbReference>
<keyword evidence="3" id="KW-1185">Reference proteome</keyword>